<protein>
    <submittedName>
        <fullName evidence="1">Uncharacterized protein</fullName>
    </submittedName>
</protein>
<accession>A0ABQ4WHM2</accession>
<sequence length="390" mass="43363">MWKNGVEIDEKSCTVYLVEVMRCENLILGLVFYDKTVECGIDVLVYSMTVVVDGLCKNGEVRKGMELVEEDMKGKQKCDDLNEDSQFSENVFGNNNGMRVWVQHLRDSIGNMVANGLGYAKGGVLLDFESSSLHSLPEEQNSGTSVMFSDSSDVMPSSLGDNSYDCFFRRMGSVATPGESSSGEMVSGFVRQNHKWPQSHTRSRKRRIMGHQLFPHRATVAGIGSNTTRIEGYLADLLIMFAAKSFDSRLQLNVRELDFRERMSAKGEKIVGNSLVFIGHSGGAYRFMHWKFAKPVRELGNQIAKRFWIEGLYIGTHLSLKRDVQSQKRCEGVGDIGIGVGEFILISLDVLQGFSFFLQMGFTLILATFDGLDVGLLGDVIGEDDCDDDG</sequence>
<reference evidence="1" key="2">
    <citation type="submission" date="2022-01" db="EMBL/GenBank/DDBJ databases">
        <authorList>
            <person name="Yamashiro T."/>
            <person name="Shiraishi A."/>
            <person name="Satake H."/>
            <person name="Nakayama K."/>
        </authorList>
    </citation>
    <scope>NUCLEOTIDE SEQUENCE</scope>
</reference>
<keyword evidence="2" id="KW-1185">Reference proteome</keyword>
<gene>
    <name evidence="1" type="ORF">Tco_0625731</name>
</gene>
<dbReference type="Proteomes" id="UP001151760">
    <property type="component" value="Unassembled WGS sequence"/>
</dbReference>
<organism evidence="1 2">
    <name type="scientific">Tanacetum coccineum</name>
    <dbReference type="NCBI Taxonomy" id="301880"/>
    <lineage>
        <taxon>Eukaryota</taxon>
        <taxon>Viridiplantae</taxon>
        <taxon>Streptophyta</taxon>
        <taxon>Embryophyta</taxon>
        <taxon>Tracheophyta</taxon>
        <taxon>Spermatophyta</taxon>
        <taxon>Magnoliopsida</taxon>
        <taxon>eudicotyledons</taxon>
        <taxon>Gunneridae</taxon>
        <taxon>Pentapetalae</taxon>
        <taxon>asterids</taxon>
        <taxon>campanulids</taxon>
        <taxon>Asterales</taxon>
        <taxon>Asteraceae</taxon>
        <taxon>Asteroideae</taxon>
        <taxon>Anthemideae</taxon>
        <taxon>Anthemidinae</taxon>
        <taxon>Tanacetum</taxon>
    </lineage>
</organism>
<name>A0ABQ4WHM2_9ASTR</name>
<comment type="caution">
    <text evidence="1">The sequence shown here is derived from an EMBL/GenBank/DDBJ whole genome shotgun (WGS) entry which is preliminary data.</text>
</comment>
<proteinExistence type="predicted"/>
<dbReference type="EMBL" id="BQNB010008651">
    <property type="protein sequence ID" value="GJS52369.1"/>
    <property type="molecule type" value="Genomic_DNA"/>
</dbReference>
<evidence type="ECO:0000313" key="2">
    <source>
        <dbReference type="Proteomes" id="UP001151760"/>
    </source>
</evidence>
<evidence type="ECO:0000313" key="1">
    <source>
        <dbReference type="EMBL" id="GJS52369.1"/>
    </source>
</evidence>
<reference evidence="1" key="1">
    <citation type="journal article" date="2022" name="Int. J. Mol. Sci.">
        <title>Draft Genome of Tanacetum Coccineum: Genomic Comparison of Closely Related Tanacetum-Family Plants.</title>
        <authorList>
            <person name="Yamashiro T."/>
            <person name="Shiraishi A."/>
            <person name="Nakayama K."/>
            <person name="Satake H."/>
        </authorList>
    </citation>
    <scope>NUCLEOTIDE SEQUENCE</scope>
</reference>